<reference evidence="1 2" key="1">
    <citation type="journal article" date="2022" name="Nat. Ecol. Evol.">
        <title>A masculinizing supergene underlies an exaggerated male reproductive morph in a spider.</title>
        <authorList>
            <person name="Hendrickx F."/>
            <person name="De Corte Z."/>
            <person name="Sonet G."/>
            <person name="Van Belleghem S.M."/>
            <person name="Kostlbacher S."/>
            <person name="Vangestel C."/>
        </authorList>
    </citation>
    <scope>NUCLEOTIDE SEQUENCE [LARGE SCALE GENOMIC DNA]</scope>
    <source>
        <strain evidence="1">W744_W776</strain>
    </source>
</reference>
<dbReference type="AlphaFoldDB" id="A0AAV6VBA3"/>
<evidence type="ECO:0000313" key="2">
    <source>
        <dbReference type="Proteomes" id="UP000827092"/>
    </source>
</evidence>
<organism evidence="1 2">
    <name type="scientific">Oedothorax gibbosus</name>
    <dbReference type="NCBI Taxonomy" id="931172"/>
    <lineage>
        <taxon>Eukaryota</taxon>
        <taxon>Metazoa</taxon>
        <taxon>Ecdysozoa</taxon>
        <taxon>Arthropoda</taxon>
        <taxon>Chelicerata</taxon>
        <taxon>Arachnida</taxon>
        <taxon>Araneae</taxon>
        <taxon>Araneomorphae</taxon>
        <taxon>Entelegynae</taxon>
        <taxon>Araneoidea</taxon>
        <taxon>Linyphiidae</taxon>
        <taxon>Erigoninae</taxon>
        <taxon>Oedothorax</taxon>
    </lineage>
</organism>
<gene>
    <name evidence="1" type="ORF">JTE90_006984</name>
</gene>
<sequence>MGSNFSNSCHTHHNTLAPKYFIETYRLIRYFMSLCVVHLVRGVGWQTKNKKIIPYAAHIDTCIDHQGQNSFISKQNGGQHLINETRMSIGNKLHHPFCSIMFVCPSVSPLGWMMAAFDVFKLERSFECRFYGFGTSMFDITGIGLASELCGAVR</sequence>
<accession>A0AAV6VBA3</accession>
<name>A0AAV6VBA3_9ARAC</name>
<dbReference type="EMBL" id="JAFNEN010000128">
    <property type="protein sequence ID" value="KAG8193153.1"/>
    <property type="molecule type" value="Genomic_DNA"/>
</dbReference>
<comment type="caution">
    <text evidence="1">The sequence shown here is derived from an EMBL/GenBank/DDBJ whole genome shotgun (WGS) entry which is preliminary data.</text>
</comment>
<dbReference type="Proteomes" id="UP000827092">
    <property type="component" value="Unassembled WGS sequence"/>
</dbReference>
<evidence type="ECO:0000313" key="1">
    <source>
        <dbReference type="EMBL" id="KAG8193153.1"/>
    </source>
</evidence>
<protein>
    <submittedName>
        <fullName evidence="1">Uncharacterized protein</fullName>
    </submittedName>
</protein>
<proteinExistence type="predicted"/>
<keyword evidence="2" id="KW-1185">Reference proteome</keyword>